<dbReference type="PANTHER" id="PTHR31019">
    <property type="entry name" value="SMALL INTEGRAL MEMBRANE PROTEIN 14"/>
    <property type="match status" value="1"/>
</dbReference>
<dbReference type="GO" id="GO:0005783">
    <property type="term" value="C:endoplasmic reticulum"/>
    <property type="evidence" value="ECO:0007669"/>
    <property type="project" value="TreeGrafter"/>
</dbReference>
<dbReference type="Pfam" id="PF11027">
    <property type="entry name" value="DUF2615"/>
    <property type="match status" value="1"/>
</dbReference>
<protein>
    <recommendedName>
        <fullName evidence="1">Small integral membrane protein 14</fullName>
    </recommendedName>
</protein>
<keyword evidence="3" id="KW-1133">Transmembrane helix</keyword>
<feature type="region of interest" description="Disordered" evidence="2">
    <location>
        <begin position="81"/>
        <end position="106"/>
    </location>
</feature>
<keyword evidence="4" id="KW-1185">Reference proteome</keyword>
<name>A0A6J3KR11_9HYME</name>
<accession>A0A6J3KR11</accession>
<dbReference type="Proteomes" id="UP000504631">
    <property type="component" value="Unplaced"/>
</dbReference>
<dbReference type="KEGG" id="bvk:117235922"/>
<dbReference type="InterPro" id="IPR020309">
    <property type="entry name" value="Smim-14"/>
</dbReference>
<dbReference type="PANTHER" id="PTHR31019:SF1">
    <property type="entry name" value="SMALL INTEGRAL MEMBRANE PROTEIN 14"/>
    <property type="match status" value="1"/>
</dbReference>
<evidence type="ECO:0000256" key="2">
    <source>
        <dbReference type="SAM" id="MobiDB-lite"/>
    </source>
</evidence>
<reference evidence="5 6" key="1">
    <citation type="submission" date="2025-04" db="UniProtKB">
        <authorList>
            <consortium name="RefSeq"/>
        </authorList>
    </citation>
    <scope>IDENTIFICATION</scope>
    <source>
        <tissue evidence="5 6">Muscle</tissue>
    </source>
</reference>
<feature type="transmembrane region" description="Helical" evidence="3">
    <location>
        <begin position="55"/>
        <end position="72"/>
    </location>
</feature>
<dbReference type="GeneID" id="117235922"/>
<evidence type="ECO:0000256" key="3">
    <source>
        <dbReference type="SAM" id="Phobius"/>
    </source>
</evidence>
<feature type="compositionally biased region" description="Basic and acidic residues" evidence="2">
    <location>
        <begin position="85"/>
        <end position="95"/>
    </location>
</feature>
<evidence type="ECO:0000313" key="6">
    <source>
        <dbReference type="RefSeq" id="XP_033354300.1"/>
    </source>
</evidence>
<evidence type="ECO:0000256" key="1">
    <source>
        <dbReference type="ARBA" id="ARBA00017902"/>
    </source>
</evidence>
<dbReference type="RefSeq" id="XP_033354299.1">
    <property type="nucleotide sequence ID" value="XM_033498408.1"/>
</dbReference>
<dbReference type="RefSeq" id="XP_033354300.1">
    <property type="nucleotide sequence ID" value="XM_033498409.1"/>
</dbReference>
<gene>
    <name evidence="5 6" type="primary">LOC117235922</name>
</gene>
<organism evidence="4 5">
    <name type="scientific">Bombus vosnesenskii</name>
    <dbReference type="NCBI Taxonomy" id="207650"/>
    <lineage>
        <taxon>Eukaryota</taxon>
        <taxon>Metazoa</taxon>
        <taxon>Ecdysozoa</taxon>
        <taxon>Arthropoda</taxon>
        <taxon>Hexapoda</taxon>
        <taxon>Insecta</taxon>
        <taxon>Pterygota</taxon>
        <taxon>Neoptera</taxon>
        <taxon>Endopterygota</taxon>
        <taxon>Hymenoptera</taxon>
        <taxon>Apocrita</taxon>
        <taxon>Aculeata</taxon>
        <taxon>Apoidea</taxon>
        <taxon>Anthophila</taxon>
        <taxon>Apidae</taxon>
        <taxon>Bombus</taxon>
        <taxon>Pyrobombus</taxon>
    </lineage>
</organism>
<proteinExistence type="predicted"/>
<keyword evidence="3" id="KW-0812">Transmembrane</keyword>
<evidence type="ECO:0000313" key="5">
    <source>
        <dbReference type="RefSeq" id="XP_033354299.1"/>
    </source>
</evidence>
<keyword evidence="3" id="KW-0472">Membrane</keyword>
<dbReference type="AlphaFoldDB" id="A0A6J3KR11"/>
<evidence type="ECO:0000313" key="4">
    <source>
        <dbReference type="Proteomes" id="UP000504631"/>
    </source>
</evidence>
<sequence>MADEGFDMCEYMWSEFAMQRLLLILRQNQNYCTDNECFSMSRLPGPRDTSSSSNFFMTTLLIIGFAVLMYVLRPNSFRQLTNNTAKDRDNERDSNGDPPVPPPTAQ</sequence>